<dbReference type="InterPro" id="IPR001480">
    <property type="entry name" value="Bulb-type_lectin_dom"/>
</dbReference>
<gene>
    <name evidence="2" type="primary">CUR09</name>
    <name evidence="2" type="ORF">AXF42_Ash017480</name>
</gene>
<keyword evidence="3" id="KW-1185">Reference proteome</keyword>
<dbReference type="Proteomes" id="UP000236161">
    <property type="component" value="Unassembled WGS sequence"/>
</dbReference>
<feature type="domain" description="Bulb-type lectin" evidence="1">
    <location>
        <begin position="38"/>
        <end position="149"/>
    </location>
</feature>
<dbReference type="EMBL" id="KZ452313">
    <property type="protein sequence ID" value="PKA48581.1"/>
    <property type="molecule type" value="Genomic_DNA"/>
</dbReference>
<dbReference type="CDD" id="cd00028">
    <property type="entry name" value="B_lectin"/>
    <property type="match status" value="1"/>
</dbReference>
<dbReference type="OrthoDB" id="418274at2759"/>
<name>A0A2H9ZZ54_9ASPA</name>
<dbReference type="Gene3D" id="2.90.10.10">
    <property type="entry name" value="Bulb-type lectin domain"/>
    <property type="match status" value="1"/>
</dbReference>
<sequence length="150" mass="15433">MKRIAGIGSSASFLLVAAAAAAAACLLLATGGMAAAGDNYLLAGETLHVRQSLTKSGNYSLDMQADCNLVLYDNGVAVSSTGTTSKGINCELRMQPDGNLVIYDGSGKVVWATGTNFGAGEGQYVLLLQGNGTLVLYNRTLWNSTALVHA</sequence>
<dbReference type="SMART" id="SM00108">
    <property type="entry name" value="B_lectin"/>
    <property type="match status" value="1"/>
</dbReference>
<dbReference type="InterPro" id="IPR036426">
    <property type="entry name" value="Bulb-type_lectin_dom_sf"/>
</dbReference>
<accession>A0A2H9ZZ54</accession>
<dbReference type="AlphaFoldDB" id="A0A2H9ZZ54"/>
<evidence type="ECO:0000313" key="2">
    <source>
        <dbReference type="EMBL" id="PKA48581.1"/>
    </source>
</evidence>
<protein>
    <submittedName>
        <fullName evidence="2">Curculin-1</fullName>
    </submittedName>
</protein>
<dbReference type="PROSITE" id="PS51257">
    <property type="entry name" value="PROKAR_LIPOPROTEIN"/>
    <property type="match status" value="1"/>
</dbReference>
<evidence type="ECO:0000313" key="3">
    <source>
        <dbReference type="Proteomes" id="UP000236161"/>
    </source>
</evidence>
<dbReference type="SUPFAM" id="SSF51110">
    <property type="entry name" value="alpha-D-mannose-specific plant lectins"/>
    <property type="match status" value="1"/>
</dbReference>
<evidence type="ECO:0000259" key="1">
    <source>
        <dbReference type="PROSITE" id="PS50927"/>
    </source>
</evidence>
<organism evidence="2 3">
    <name type="scientific">Apostasia shenzhenica</name>
    <dbReference type="NCBI Taxonomy" id="1088818"/>
    <lineage>
        <taxon>Eukaryota</taxon>
        <taxon>Viridiplantae</taxon>
        <taxon>Streptophyta</taxon>
        <taxon>Embryophyta</taxon>
        <taxon>Tracheophyta</taxon>
        <taxon>Spermatophyta</taxon>
        <taxon>Magnoliopsida</taxon>
        <taxon>Liliopsida</taxon>
        <taxon>Asparagales</taxon>
        <taxon>Orchidaceae</taxon>
        <taxon>Apostasioideae</taxon>
        <taxon>Apostasia</taxon>
    </lineage>
</organism>
<dbReference type="GO" id="GO:0051707">
    <property type="term" value="P:response to other organism"/>
    <property type="evidence" value="ECO:0007669"/>
    <property type="project" value="UniProtKB-ARBA"/>
</dbReference>
<reference evidence="2 3" key="1">
    <citation type="journal article" date="2017" name="Nature">
        <title>The Apostasia genome and the evolution of orchids.</title>
        <authorList>
            <person name="Zhang G.Q."/>
            <person name="Liu K.W."/>
            <person name="Li Z."/>
            <person name="Lohaus R."/>
            <person name="Hsiao Y.Y."/>
            <person name="Niu S.C."/>
            <person name="Wang J.Y."/>
            <person name="Lin Y.C."/>
            <person name="Xu Q."/>
            <person name="Chen L.J."/>
            <person name="Yoshida K."/>
            <person name="Fujiwara S."/>
            <person name="Wang Z.W."/>
            <person name="Zhang Y.Q."/>
            <person name="Mitsuda N."/>
            <person name="Wang M."/>
            <person name="Liu G.H."/>
            <person name="Pecoraro L."/>
            <person name="Huang H.X."/>
            <person name="Xiao X.J."/>
            <person name="Lin M."/>
            <person name="Wu X.Y."/>
            <person name="Wu W.L."/>
            <person name="Chen Y.Y."/>
            <person name="Chang S.B."/>
            <person name="Sakamoto S."/>
            <person name="Ohme-Takagi M."/>
            <person name="Yagi M."/>
            <person name="Zeng S.J."/>
            <person name="Shen C.Y."/>
            <person name="Yeh C.M."/>
            <person name="Luo Y.B."/>
            <person name="Tsai W.C."/>
            <person name="Van de Peer Y."/>
            <person name="Liu Z.J."/>
        </authorList>
    </citation>
    <scope>NUCLEOTIDE SEQUENCE [LARGE SCALE GENOMIC DNA]</scope>
    <source>
        <strain evidence="3">cv. Shenzhen</strain>
        <tissue evidence="2">Stem</tissue>
    </source>
</reference>
<proteinExistence type="predicted"/>
<dbReference type="PROSITE" id="PS50927">
    <property type="entry name" value="BULB_LECTIN"/>
    <property type="match status" value="1"/>
</dbReference>